<keyword evidence="4" id="KW-0820">tRNA-binding</keyword>
<evidence type="ECO:0000256" key="4">
    <source>
        <dbReference type="ARBA" id="ARBA00022555"/>
    </source>
</evidence>
<evidence type="ECO:0000259" key="15">
    <source>
        <dbReference type="PROSITE" id="PS50862"/>
    </source>
</evidence>
<dbReference type="GO" id="GO:0006435">
    <property type="term" value="P:threonyl-tRNA aminoacylation"/>
    <property type="evidence" value="ECO:0007669"/>
    <property type="project" value="InterPro"/>
</dbReference>
<dbReference type="InterPro" id="IPR002314">
    <property type="entry name" value="aa-tRNA-synt_IIb"/>
</dbReference>
<dbReference type="PANTHER" id="PTHR11451">
    <property type="entry name" value="THREONINE-TRNA LIGASE"/>
    <property type="match status" value="1"/>
</dbReference>
<dbReference type="PRINTS" id="PR01047">
    <property type="entry name" value="TRNASYNTHTHR"/>
</dbReference>
<keyword evidence="10" id="KW-0648">Protein biosynthesis</keyword>
<dbReference type="Pfam" id="PF08915">
    <property type="entry name" value="tRNA-Thr_ED"/>
    <property type="match status" value="1"/>
</dbReference>
<dbReference type="GO" id="GO:0005737">
    <property type="term" value="C:cytoplasm"/>
    <property type="evidence" value="ECO:0007669"/>
    <property type="project" value="UniProtKB-SubCell"/>
</dbReference>
<comment type="subcellular location">
    <subcellularLocation>
        <location evidence="1">Cytoplasm</location>
    </subcellularLocation>
</comment>
<dbReference type="HOGENOM" id="CLU_029833_0_0_2"/>
<evidence type="ECO:0000256" key="10">
    <source>
        <dbReference type="ARBA" id="ARBA00022917"/>
    </source>
</evidence>
<dbReference type="InterPro" id="IPR006195">
    <property type="entry name" value="aa-tRNA-synth_II"/>
</dbReference>
<dbReference type="PANTHER" id="PTHR11451:SF44">
    <property type="entry name" value="THREONINE--TRNA LIGASE, CHLOROPLASTIC_MITOCHONDRIAL 2"/>
    <property type="match status" value="1"/>
</dbReference>
<dbReference type="Pfam" id="PF03129">
    <property type="entry name" value="HGTP_anticodon"/>
    <property type="match status" value="1"/>
</dbReference>
<protein>
    <recommendedName>
        <fullName evidence="14">Threonine--tRNA ligase editing subunit</fullName>
        <ecNumber evidence="2">6.1.1.3</ecNumber>
    </recommendedName>
</protein>
<dbReference type="EC" id="6.1.1.3" evidence="2"/>
<keyword evidence="3" id="KW-0963">Cytoplasm</keyword>
<dbReference type="STRING" id="1577791.Mpt1_c03120"/>
<dbReference type="RefSeq" id="WP_048111554.1">
    <property type="nucleotide sequence ID" value="NZ_CP010070.1"/>
</dbReference>
<dbReference type="AlphaFoldDB" id="A0A0A7LAM7"/>
<evidence type="ECO:0000256" key="8">
    <source>
        <dbReference type="ARBA" id="ARBA00022840"/>
    </source>
</evidence>
<sequence length="611" mass="70014">MRVLYIHADSMEFESKEKTKVAEQIPNEMHNGKMEEVLVVFITVESDDENKILQVATEAAKDIIATKEKVGAERVMLYPYAHLSSDLAKPKASIEMLDMMKKMIAASGTEVSRAPFGWYKAFDIKCKGHPLSELSRDFKGKEEKSAPKGKDVYFVLKADGKEISIENYKKGSDCMMSMIDKEALGKEAPSAGEPEYLRLCKKFGIQWESMSDVGHMCLSPPAAMMFDLISDYSTMIVNNSGIDVYNVKGTNMFSLSEPAVKEHADLFGDRLYTINTEKRSFIMRYAACHQQFAMIRNWNISHKQMPFGAFEVADAYRLEQSGETMLCFRTRRLNMPDFHVMCSDIPEAQDYFTLLDNKIYDEIENIGRDYDMLANFSSRKAFEDNKEMMMNLCKIHKKDALIHIYPEGINYYWTVNIEYHMLDQMKRPREIGTVQIDIGNAKRFGITYVDENGERQHPIILHCAVIGSIERFMYAMLDTAVQIEKTGVPGYLPTWVVPEQIRLMPMSEEYVPAAKEMAKDLRSKNLRVSLDDTDATVGKKVRRAKQDWCAYSAVIGENELKSGKLKVYVRSENKDVDMTADELVSRIKKETEGYPVRQMYLPTDLSKRCEF</sequence>
<keyword evidence="7" id="KW-0862">Zinc</keyword>
<dbReference type="GO" id="GO:0004829">
    <property type="term" value="F:threonine-tRNA ligase activity"/>
    <property type="evidence" value="ECO:0007669"/>
    <property type="project" value="UniProtKB-EC"/>
</dbReference>
<dbReference type="Gene3D" id="3.30.930.10">
    <property type="entry name" value="Bira Bifunctional Protein, Domain 2"/>
    <property type="match status" value="1"/>
</dbReference>
<dbReference type="Gene3D" id="3.40.50.800">
    <property type="entry name" value="Anticodon-binding domain"/>
    <property type="match status" value="1"/>
</dbReference>
<dbReference type="GO" id="GO:0002161">
    <property type="term" value="F:aminoacyl-tRNA deacylase activity"/>
    <property type="evidence" value="ECO:0007669"/>
    <property type="project" value="UniProtKB-ARBA"/>
</dbReference>
<dbReference type="InterPro" id="IPR004154">
    <property type="entry name" value="Anticodon-bd"/>
</dbReference>
<comment type="catalytic activity">
    <reaction evidence="12">
        <text>tRNA(Thr) + L-threonine + ATP = L-threonyl-tRNA(Thr) + AMP + diphosphate + H(+)</text>
        <dbReference type="Rhea" id="RHEA:24624"/>
        <dbReference type="Rhea" id="RHEA-COMP:9670"/>
        <dbReference type="Rhea" id="RHEA-COMP:9704"/>
        <dbReference type="ChEBI" id="CHEBI:15378"/>
        <dbReference type="ChEBI" id="CHEBI:30616"/>
        <dbReference type="ChEBI" id="CHEBI:33019"/>
        <dbReference type="ChEBI" id="CHEBI:57926"/>
        <dbReference type="ChEBI" id="CHEBI:78442"/>
        <dbReference type="ChEBI" id="CHEBI:78534"/>
        <dbReference type="ChEBI" id="CHEBI:456215"/>
        <dbReference type="EC" id="6.1.1.3"/>
    </reaction>
</comment>
<feature type="domain" description="Aminoacyl-transfer RNA synthetases class-II family profile" evidence="15">
    <location>
        <begin position="248"/>
        <end position="493"/>
    </location>
</feature>
<evidence type="ECO:0000256" key="3">
    <source>
        <dbReference type="ARBA" id="ARBA00022490"/>
    </source>
</evidence>
<dbReference type="GO" id="GO:0005524">
    <property type="term" value="F:ATP binding"/>
    <property type="evidence" value="ECO:0007669"/>
    <property type="project" value="UniProtKB-KW"/>
</dbReference>
<dbReference type="PROSITE" id="PS50862">
    <property type="entry name" value="AA_TRNA_LIGASE_II"/>
    <property type="match status" value="1"/>
</dbReference>
<dbReference type="SUPFAM" id="SSF55681">
    <property type="entry name" value="Class II aaRS and biotin synthetases"/>
    <property type="match status" value="1"/>
</dbReference>
<keyword evidence="11" id="KW-0030">Aminoacyl-tRNA synthetase</keyword>
<evidence type="ECO:0000256" key="13">
    <source>
        <dbReference type="ARBA" id="ARBA00060816"/>
    </source>
</evidence>
<dbReference type="EMBL" id="CP010070">
    <property type="protein sequence ID" value="AIZ56210.1"/>
    <property type="molecule type" value="Genomic_DNA"/>
</dbReference>
<evidence type="ECO:0000256" key="11">
    <source>
        <dbReference type="ARBA" id="ARBA00023146"/>
    </source>
</evidence>
<evidence type="ECO:0000313" key="16">
    <source>
        <dbReference type="EMBL" id="AIZ56210.1"/>
    </source>
</evidence>
<dbReference type="OrthoDB" id="53171at2157"/>
<evidence type="ECO:0000256" key="12">
    <source>
        <dbReference type="ARBA" id="ARBA00049515"/>
    </source>
</evidence>
<dbReference type="GO" id="GO:0000049">
    <property type="term" value="F:tRNA binding"/>
    <property type="evidence" value="ECO:0007669"/>
    <property type="project" value="UniProtKB-KW"/>
</dbReference>
<name>A0A0A7LAM7_9ARCH</name>
<organism evidence="16 17">
    <name type="scientific">Candidatus Methanoplasma termitum</name>
    <dbReference type="NCBI Taxonomy" id="1577791"/>
    <lineage>
        <taxon>Archaea</taxon>
        <taxon>Methanobacteriati</taxon>
        <taxon>Thermoplasmatota</taxon>
        <taxon>Thermoplasmata</taxon>
        <taxon>Methanomassiliicoccales</taxon>
        <taxon>Methanomassiliicoccaceae</taxon>
        <taxon>Candidatus Methanoplasma</taxon>
    </lineage>
</organism>
<dbReference type="FunFam" id="3.50.80.10:FF:000004">
    <property type="entry name" value="Threonine--tRNA ligase"/>
    <property type="match status" value="1"/>
</dbReference>
<evidence type="ECO:0000256" key="7">
    <source>
        <dbReference type="ARBA" id="ARBA00022833"/>
    </source>
</evidence>
<comment type="similarity">
    <text evidence="13">Belongs to the class-II aminoacyl-tRNA synthetase family. Archaea-specific ThrRS editing domain subfamily.</text>
</comment>
<keyword evidence="8" id="KW-0067">ATP-binding</keyword>
<accession>A0A0A7LAM7</accession>
<dbReference type="Proteomes" id="UP000030787">
    <property type="component" value="Chromosome"/>
</dbReference>
<dbReference type="InterPro" id="IPR015011">
    <property type="entry name" value="Threonyl-tRNA_syn_edit_dom_arc"/>
</dbReference>
<evidence type="ECO:0000256" key="2">
    <source>
        <dbReference type="ARBA" id="ARBA00013163"/>
    </source>
</evidence>
<evidence type="ECO:0000256" key="14">
    <source>
        <dbReference type="ARBA" id="ARBA00072786"/>
    </source>
</evidence>
<dbReference type="NCBIfam" id="NF003068">
    <property type="entry name" value="PRK03991.1"/>
    <property type="match status" value="1"/>
</dbReference>
<dbReference type="InterPro" id="IPR023509">
    <property type="entry name" value="DTD-like_sf"/>
</dbReference>
<evidence type="ECO:0000256" key="5">
    <source>
        <dbReference type="ARBA" id="ARBA00022598"/>
    </source>
</evidence>
<proteinExistence type="inferred from homology"/>
<keyword evidence="9" id="KW-0694">RNA-binding</keyword>
<dbReference type="InterPro" id="IPR045864">
    <property type="entry name" value="aa-tRNA-synth_II/BPL/LPL"/>
</dbReference>
<keyword evidence="17" id="KW-1185">Reference proteome</keyword>
<evidence type="ECO:0000256" key="6">
    <source>
        <dbReference type="ARBA" id="ARBA00022741"/>
    </source>
</evidence>
<dbReference type="Gene3D" id="3.50.80.10">
    <property type="entry name" value="D-tyrosyl-tRNA(Tyr) deacylase"/>
    <property type="match status" value="1"/>
</dbReference>
<dbReference type="GO" id="GO:0008270">
    <property type="term" value="F:zinc ion binding"/>
    <property type="evidence" value="ECO:0007669"/>
    <property type="project" value="InterPro"/>
</dbReference>
<dbReference type="SUPFAM" id="SSF52954">
    <property type="entry name" value="Class II aaRS ABD-related"/>
    <property type="match status" value="1"/>
</dbReference>
<evidence type="ECO:0000256" key="1">
    <source>
        <dbReference type="ARBA" id="ARBA00004496"/>
    </source>
</evidence>
<evidence type="ECO:0000256" key="9">
    <source>
        <dbReference type="ARBA" id="ARBA00022884"/>
    </source>
</evidence>
<reference evidence="16 17" key="1">
    <citation type="journal article" date="2014" name="Appl. Environ. Microbiol.">
        <title>Comparative Genome Analysis of 'Candidatus Methanoplasma termitum' Indicates a New Mode of Energy Metabolism in the Seventh Order of Methanogens.</title>
        <authorList>
            <person name="Lang K."/>
            <person name="Schuldes J."/>
            <person name="Klingl A."/>
            <person name="Poehlein A."/>
            <person name="Daniel R."/>
            <person name="Brune A."/>
        </authorList>
    </citation>
    <scope>NUCLEOTIDE SEQUENCE [LARGE SCALE GENOMIC DNA]</scope>
    <source>
        <strain evidence="17">Mpt1</strain>
    </source>
</reference>
<dbReference type="Pfam" id="PF00587">
    <property type="entry name" value="tRNA-synt_2b"/>
    <property type="match status" value="1"/>
</dbReference>
<dbReference type="GeneID" id="24817983"/>
<evidence type="ECO:0000313" key="17">
    <source>
        <dbReference type="Proteomes" id="UP000030787"/>
    </source>
</evidence>
<dbReference type="KEGG" id="mear:Mpt1_c03120"/>
<dbReference type="InterPro" id="IPR036621">
    <property type="entry name" value="Anticodon-bd_dom_sf"/>
</dbReference>
<dbReference type="InterPro" id="IPR002320">
    <property type="entry name" value="Thr-tRNA-ligase_IIa"/>
</dbReference>
<gene>
    <name evidence="16" type="primary">thrS</name>
    <name evidence="16" type="ORF">Mpt1_c03120</name>
</gene>
<keyword evidence="5 16" id="KW-0436">Ligase</keyword>
<keyword evidence="6" id="KW-0547">Nucleotide-binding</keyword>